<dbReference type="InterPro" id="IPR050109">
    <property type="entry name" value="HTH-type_TetR-like_transc_reg"/>
</dbReference>
<evidence type="ECO:0000259" key="3">
    <source>
        <dbReference type="PROSITE" id="PS50977"/>
    </source>
</evidence>
<dbReference type="SUPFAM" id="SSF46689">
    <property type="entry name" value="Homeodomain-like"/>
    <property type="match status" value="1"/>
</dbReference>
<dbReference type="Pfam" id="PF00440">
    <property type="entry name" value="TetR_N"/>
    <property type="match status" value="1"/>
</dbReference>
<proteinExistence type="predicted"/>
<evidence type="ECO:0000313" key="4">
    <source>
        <dbReference type="EMBL" id="GAA3560354.1"/>
    </source>
</evidence>
<reference evidence="5" key="1">
    <citation type="journal article" date="2019" name="Int. J. Syst. Evol. Microbiol.">
        <title>The Global Catalogue of Microorganisms (GCM) 10K type strain sequencing project: providing services to taxonomists for standard genome sequencing and annotation.</title>
        <authorList>
            <consortium name="The Broad Institute Genomics Platform"/>
            <consortium name="The Broad Institute Genome Sequencing Center for Infectious Disease"/>
            <person name="Wu L."/>
            <person name="Ma J."/>
        </authorList>
    </citation>
    <scope>NUCLEOTIDE SEQUENCE [LARGE SCALE GENOMIC DNA]</scope>
    <source>
        <strain evidence="5">JCM 16540</strain>
    </source>
</reference>
<dbReference type="Pfam" id="PF17929">
    <property type="entry name" value="TetR_C_34"/>
    <property type="match status" value="1"/>
</dbReference>
<dbReference type="PANTHER" id="PTHR30055:SF226">
    <property type="entry name" value="HTH-TYPE TRANSCRIPTIONAL REGULATOR PKSA"/>
    <property type="match status" value="1"/>
</dbReference>
<comment type="caution">
    <text evidence="4">The sequence shown here is derived from an EMBL/GenBank/DDBJ whole genome shotgun (WGS) entry which is preliminary data.</text>
</comment>
<protein>
    <submittedName>
        <fullName evidence="4">TetR family transcriptional regulator</fullName>
    </submittedName>
</protein>
<dbReference type="InterPro" id="IPR041483">
    <property type="entry name" value="TetR_C_34"/>
</dbReference>
<dbReference type="EMBL" id="BAAAYR010000001">
    <property type="protein sequence ID" value="GAA3560354.1"/>
    <property type="molecule type" value="Genomic_DNA"/>
</dbReference>
<feature type="domain" description="HTH tetR-type" evidence="3">
    <location>
        <begin position="13"/>
        <end position="73"/>
    </location>
</feature>
<dbReference type="Proteomes" id="UP001500767">
    <property type="component" value="Unassembled WGS sequence"/>
</dbReference>
<dbReference type="InterPro" id="IPR001647">
    <property type="entry name" value="HTH_TetR"/>
</dbReference>
<dbReference type="RefSeq" id="WP_204911563.1">
    <property type="nucleotide sequence ID" value="NZ_BAAAYR010000001.1"/>
</dbReference>
<keyword evidence="5" id="KW-1185">Reference proteome</keyword>
<evidence type="ECO:0000256" key="1">
    <source>
        <dbReference type="ARBA" id="ARBA00023125"/>
    </source>
</evidence>
<dbReference type="Gene3D" id="1.10.357.10">
    <property type="entry name" value="Tetracycline Repressor, domain 2"/>
    <property type="match status" value="1"/>
</dbReference>
<dbReference type="PANTHER" id="PTHR30055">
    <property type="entry name" value="HTH-TYPE TRANSCRIPTIONAL REGULATOR RUTR"/>
    <property type="match status" value="1"/>
</dbReference>
<gene>
    <name evidence="4" type="ORF">GCM10022197_14780</name>
</gene>
<evidence type="ECO:0000313" key="5">
    <source>
        <dbReference type="Proteomes" id="UP001500767"/>
    </source>
</evidence>
<sequence length="221" mass="24228">MTFQRARSEEQREVRRRTILDAAAAMLEEMPVTDVTLNELSRRVGLAKSNVLRYFDSREGVLLDLFDTFLEEWLVEVSDALADDVDAGRAVPERAERLADVLARTLAGRRALCDLAGTQGGVLEHNVSVEVVVRHKRVTLARLTVAADLLRRHLPELGADAERLIFHVVVLAGALAPFSAPPAGVRAAYALEPALAVLHLDLEDSLRTAIRMLLLGAVPRG</sequence>
<accession>A0ABP6X2S3</accession>
<feature type="DNA-binding region" description="H-T-H motif" evidence="2">
    <location>
        <begin position="36"/>
        <end position="55"/>
    </location>
</feature>
<keyword evidence="1 2" id="KW-0238">DNA-binding</keyword>
<name>A0ABP6X2S3_9ACTN</name>
<organism evidence="4 5">
    <name type="scientific">Microlunatus spumicola</name>
    <dbReference type="NCBI Taxonomy" id="81499"/>
    <lineage>
        <taxon>Bacteria</taxon>
        <taxon>Bacillati</taxon>
        <taxon>Actinomycetota</taxon>
        <taxon>Actinomycetes</taxon>
        <taxon>Propionibacteriales</taxon>
        <taxon>Propionibacteriaceae</taxon>
        <taxon>Microlunatus</taxon>
    </lineage>
</organism>
<dbReference type="InterPro" id="IPR009057">
    <property type="entry name" value="Homeodomain-like_sf"/>
</dbReference>
<dbReference type="PROSITE" id="PS50977">
    <property type="entry name" value="HTH_TETR_2"/>
    <property type="match status" value="1"/>
</dbReference>
<evidence type="ECO:0000256" key="2">
    <source>
        <dbReference type="PROSITE-ProRule" id="PRU00335"/>
    </source>
</evidence>